<reference evidence="1" key="1">
    <citation type="submission" date="2018-05" db="EMBL/GenBank/DDBJ databases">
        <authorList>
            <person name="Lanie J.A."/>
            <person name="Ng W.-L."/>
            <person name="Kazmierczak K.M."/>
            <person name="Andrzejewski T.M."/>
            <person name="Davidsen T.M."/>
            <person name="Wayne K.J."/>
            <person name="Tettelin H."/>
            <person name="Glass J.I."/>
            <person name="Rusch D."/>
            <person name="Podicherti R."/>
            <person name="Tsui H.-C.T."/>
            <person name="Winkler M.E."/>
        </authorList>
    </citation>
    <scope>NUCLEOTIDE SEQUENCE</scope>
</reference>
<sequence length="37" mass="4052">MIVPKIQYSLVLAGIVKILKKNARIDVSPQAPEGVDF</sequence>
<dbReference type="EMBL" id="UINC01084822">
    <property type="protein sequence ID" value="SVC31824.1"/>
    <property type="molecule type" value="Genomic_DNA"/>
</dbReference>
<dbReference type="AlphaFoldDB" id="A0A382L4H9"/>
<protein>
    <submittedName>
        <fullName evidence="1">Uncharacterized protein</fullName>
    </submittedName>
</protein>
<accession>A0A382L4H9</accession>
<organism evidence="1">
    <name type="scientific">marine metagenome</name>
    <dbReference type="NCBI Taxonomy" id="408172"/>
    <lineage>
        <taxon>unclassified sequences</taxon>
        <taxon>metagenomes</taxon>
        <taxon>ecological metagenomes</taxon>
    </lineage>
</organism>
<proteinExistence type="predicted"/>
<evidence type="ECO:0000313" key="1">
    <source>
        <dbReference type="EMBL" id="SVC31824.1"/>
    </source>
</evidence>
<gene>
    <name evidence="1" type="ORF">METZ01_LOCUS284678</name>
</gene>
<name>A0A382L4H9_9ZZZZ</name>